<dbReference type="EMBL" id="BAAAMK010000001">
    <property type="protein sequence ID" value="GAA1943890.1"/>
    <property type="molecule type" value="Genomic_DNA"/>
</dbReference>
<protein>
    <submittedName>
        <fullName evidence="2">Uncharacterized protein</fullName>
    </submittedName>
</protein>
<comment type="caution">
    <text evidence="2">The sequence shown here is derived from an EMBL/GenBank/DDBJ whole genome shotgun (WGS) entry which is preliminary data.</text>
</comment>
<proteinExistence type="predicted"/>
<evidence type="ECO:0000256" key="1">
    <source>
        <dbReference type="SAM" id="Phobius"/>
    </source>
</evidence>
<feature type="transmembrane region" description="Helical" evidence="1">
    <location>
        <begin position="32"/>
        <end position="53"/>
    </location>
</feature>
<dbReference type="Proteomes" id="UP001499954">
    <property type="component" value="Unassembled WGS sequence"/>
</dbReference>
<accession>A0ABN2Q466</accession>
<keyword evidence="1" id="KW-0472">Membrane</keyword>
<keyword evidence="1" id="KW-0812">Transmembrane</keyword>
<feature type="transmembrane region" description="Helical" evidence="1">
    <location>
        <begin position="91"/>
        <end position="108"/>
    </location>
</feature>
<evidence type="ECO:0000313" key="3">
    <source>
        <dbReference type="Proteomes" id="UP001499954"/>
    </source>
</evidence>
<feature type="transmembrane region" description="Helical" evidence="1">
    <location>
        <begin position="65"/>
        <end position="84"/>
    </location>
</feature>
<evidence type="ECO:0000313" key="2">
    <source>
        <dbReference type="EMBL" id="GAA1943890.1"/>
    </source>
</evidence>
<keyword evidence="3" id="KW-1185">Reference proteome</keyword>
<feature type="transmembrane region" description="Helical" evidence="1">
    <location>
        <begin position="141"/>
        <end position="162"/>
    </location>
</feature>
<organism evidence="2 3">
    <name type="scientific">Agromyces allii</name>
    <dbReference type="NCBI Taxonomy" id="393607"/>
    <lineage>
        <taxon>Bacteria</taxon>
        <taxon>Bacillati</taxon>
        <taxon>Actinomycetota</taxon>
        <taxon>Actinomycetes</taxon>
        <taxon>Micrococcales</taxon>
        <taxon>Microbacteriaceae</taxon>
        <taxon>Agromyces</taxon>
    </lineage>
</organism>
<feature type="transmembrane region" description="Helical" evidence="1">
    <location>
        <begin position="168"/>
        <end position="190"/>
    </location>
</feature>
<feature type="transmembrane region" description="Helical" evidence="1">
    <location>
        <begin position="114"/>
        <end position="134"/>
    </location>
</feature>
<gene>
    <name evidence="2" type="ORF">GCM10009717_07920</name>
</gene>
<reference evidence="2 3" key="1">
    <citation type="journal article" date="2019" name="Int. J. Syst. Evol. Microbiol.">
        <title>The Global Catalogue of Microorganisms (GCM) 10K type strain sequencing project: providing services to taxonomists for standard genome sequencing and annotation.</title>
        <authorList>
            <consortium name="The Broad Institute Genomics Platform"/>
            <consortium name="The Broad Institute Genome Sequencing Center for Infectious Disease"/>
            <person name="Wu L."/>
            <person name="Ma J."/>
        </authorList>
    </citation>
    <scope>NUCLEOTIDE SEQUENCE [LARGE SCALE GENOMIC DNA]</scope>
    <source>
        <strain evidence="2 3">JCM 13584</strain>
    </source>
</reference>
<keyword evidence="1" id="KW-1133">Transmembrane helix</keyword>
<name>A0ABN2Q466_9MICO</name>
<sequence>MRSGIGEHSFLRPARSARAASNIRSSHGGRRLAIGATVAAGLIILGHLVRAVAMVPYFPPGLGPWPGWIALLGIVAVGCIGWQVFRGMPDWFYLLLLAGLAVPVWFDLQATAGLAAIGVTPTAAPAIGAVLMPVSTIRSRVLPIIVACGVALALVSDAVMQLPTAGSAVVPLLVLAGGTVLPVALTVAMLRGFSRLVRHEADLSLVQSTVGTARSAVGMRASEELAKLDFDAENLLEDVSAGRIGLPLSDDDAARAGGLAAGLRIRLIEGRNDTWLKHAVTESQYLSGRVQVDDPTGLAGPLSAPQREGLLLALWLLVADPAKPSAVPASVKVTCREPDETGLDDVDAESDELHVATAVDIAIEVDGVIHRRVDPATWDAVANVGVHQMIPHASGFRIEIICRIEPEALAPGQRHPAGRPIEEKSHG</sequence>